<reference evidence="1 2" key="1">
    <citation type="submission" date="2021-06" db="EMBL/GenBank/DDBJ databases">
        <title>Bacillus sp. RD4P76, an endophyte from a halophyte.</title>
        <authorList>
            <person name="Sun J.-Q."/>
        </authorList>
    </citation>
    <scope>NUCLEOTIDE SEQUENCE [LARGE SCALE GENOMIC DNA]</scope>
    <source>
        <strain evidence="1 2">CGMCC 1.15917</strain>
    </source>
</reference>
<sequence>MGIYRPVKRWLLPLVAALFGLSIGFHAFPSSIEYHYKNWITVLDENSEFSYQVNGASFYNGNPALVMEGYWSKTLSNYRISSPDGRNSLTVFLEDDLFFVERNEEWKRGSKPHQVISEMEPLDHPFSWMKDILEDASSVHYEKEGEKETYEAVFDQFHHLEFMDFLLLDQNQSNVIMVINDGFIQSLHLDFSPVRHGGVGDLERYPDSLRYELTFSLIEKVEIPEVPEAARDGEGLD</sequence>
<name>A0ABS6JK50_9BACI</name>
<protein>
    <submittedName>
        <fullName evidence="1">Uncharacterized protein</fullName>
    </submittedName>
</protein>
<keyword evidence="2" id="KW-1185">Reference proteome</keyword>
<organism evidence="1 2">
    <name type="scientific">Evansella tamaricis</name>
    <dbReference type="NCBI Taxonomy" id="2069301"/>
    <lineage>
        <taxon>Bacteria</taxon>
        <taxon>Bacillati</taxon>
        <taxon>Bacillota</taxon>
        <taxon>Bacilli</taxon>
        <taxon>Bacillales</taxon>
        <taxon>Bacillaceae</taxon>
        <taxon>Evansella</taxon>
    </lineage>
</organism>
<dbReference type="RefSeq" id="WP_217066997.1">
    <property type="nucleotide sequence ID" value="NZ_JAHQCS010000111.1"/>
</dbReference>
<dbReference type="EMBL" id="JAHQCS010000111">
    <property type="protein sequence ID" value="MBU9712820.1"/>
    <property type="molecule type" value="Genomic_DNA"/>
</dbReference>
<accession>A0ABS6JK50</accession>
<dbReference type="Proteomes" id="UP000784880">
    <property type="component" value="Unassembled WGS sequence"/>
</dbReference>
<comment type="caution">
    <text evidence="1">The sequence shown here is derived from an EMBL/GenBank/DDBJ whole genome shotgun (WGS) entry which is preliminary data.</text>
</comment>
<evidence type="ECO:0000313" key="1">
    <source>
        <dbReference type="EMBL" id="MBU9712820.1"/>
    </source>
</evidence>
<proteinExistence type="predicted"/>
<gene>
    <name evidence="1" type="ORF">KS419_13905</name>
</gene>
<evidence type="ECO:0000313" key="2">
    <source>
        <dbReference type="Proteomes" id="UP000784880"/>
    </source>
</evidence>